<organism evidence="3">
    <name type="scientific">Grosmannia clavigera (strain kw1407 / UAMH 11150)</name>
    <name type="common">Blue stain fungus</name>
    <name type="synonym">Graphiocladiella clavigera</name>
    <dbReference type="NCBI Taxonomy" id="655863"/>
    <lineage>
        <taxon>Eukaryota</taxon>
        <taxon>Fungi</taxon>
        <taxon>Dikarya</taxon>
        <taxon>Ascomycota</taxon>
        <taxon>Pezizomycotina</taxon>
        <taxon>Sordariomycetes</taxon>
        <taxon>Sordariomycetidae</taxon>
        <taxon>Ophiostomatales</taxon>
        <taxon>Ophiostomataceae</taxon>
        <taxon>Leptographium</taxon>
    </lineage>
</organism>
<keyword evidence="3" id="KW-1185">Reference proteome</keyword>
<dbReference type="InParanoid" id="F0XPV3"/>
<name>F0XPV3_GROCL</name>
<dbReference type="HOGENOM" id="CLU_479108_0_0_1"/>
<dbReference type="EMBL" id="GL629801">
    <property type="protein sequence ID" value="EFX00440.1"/>
    <property type="molecule type" value="Genomic_DNA"/>
</dbReference>
<feature type="region of interest" description="Disordered" evidence="1">
    <location>
        <begin position="159"/>
        <end position="214"/>
    </location>
</feature>
<dbReference type="eggNOG" id="ENOG502RIYF">
    <property type="taxonomic scope" value="Eukaryota"/>
</dbReference>
<protein>
    <submittedName>
        <fullName evidence="2">Uncharacterized protein</fullName>
    </submittedName>
</protein>
<proteinExistence type="predicted"/>
<dbReference type="AlphaFoldDB" id="F0XPV3"/>
<evidence type="ECO:0000313" key="2">
    <source>
        <dbReference type="EMBL" id="EFX00440.1"/>
    </source>
</evidence>
<dbReference type="OrthoDB" id="5245103at2759"/>
<sequence length="617" mass="67790">MLVEERRLAPQLSQPESFSLVETFGPNSTELSTVRAPDSQMEDLSFFCDGGDCDSLLQGEDQDMESLFGGDDECSTPLSTLSPYPQTSVLALPDTQLAVPAEPAAACTQQRDSDVSTLPEPQQCRELWGFPLPDPASAANLDLDQIEDEMRELEQMLAADQERERELHEEEDGEHQSGQEGPPQQPIDTPHSEASLSSEPASWPDQTGQGGENHVTVYDVDADGVDEDDDVIFMGQTKANTQTQALHPGMAAGCDGPPPESIHLRERSIEELLPYVQLDAKISLQAIYVMLDISISAGRLIKHECRQYLTKPEHAIHSSGSKDPVALRTRKVTILLSSLAFLSELGMGERWFGQALLMNPRSKYVWPADSTRLTLLFVKLLYKLQRNKEIKDRRKPSQVYRPKHGPTANTPSGLSSTALSMTGFAHDSPSCLRERLATAQKRGFSELDEPVSTESSISRSSSVVSAVMSAQSPASSVTCTTPPLHLSDSDGLVCDSEATSQHRLAKKRHQANATGVCYIAKAPDDATIRYFINITRGCERVLPRLVLGHTDWMRTAGYSFLTSRCTAMGYEVASVAVCTLLGLEEVGNDREWDRAVCRVHEAMLMDDEVRVLVNLQG</sequence>
<reference evidence="2 3" key="1">
    <citation type="journal article" date="2011" name="Proc. Natl. Acad. Sci. U.S.A.">
        <title>Genome and transcriptome analyses of the mountain pine beetle-fungal symbiont Grosmannia clavigera, a lodgepole pine pathogen.</title>
        <authorList>
            <person name="DiGuistini S."/>
            <person name="Wang Y."/>
            <person name="Liao N.Y."/>
            <person name="Taylor G."/>
            <person name="Tanguay P."/>
            <person name="Feau N."/>
            <person name="Henrissat B."/>
            <person name="Chan S.K."/>
            <person name="Hesse-Orce U."/>
            <person name="Alamouti S.M."/>
            <person name="Tsui C.K.M."/>
            <person name="Docking R.T."/>
            <person name="Levasseur A."/>
            <person name="Haridas S."/>
            <person name="Robertson G."/>
            <person name="Birol I."/>
            <person name="Holt R.A."/>
            <person name="Marra M.A."/>
            <person name="Hamelin R.C."/>
            <person name="Hirst M."/>
            <person name="Jones S.J.M."/>
            <person name="Bohlmann J."/>
            <person name="Breuil C."/>
        </authorList>
    </citation>
    <scope>NUCLEOTIDE SEQUENCE [LARGE SCALE GENOMIC DNA]</scope>
    <source>
        <strain evidence="3">kw1407 / UAMH 11150</strain>
    </source>
</reference>
<feature type="compositionally biased region" description="Basic residues" evidence="1">
    <location>
        <begin position="393"/>
        <end position="404"/>
    </location>
</feature>
<feature type="compositionally biased region" description="Polar residues" evidence="1">
    <location>
        <begin position="192"/>
        <end position="207"/>
    </location>
</feature>
<gene>
    <name evidence="2" type="ORF">CMQ_7442</name>
</gene>
<evidence type="ECO:0000313" key="3">
    <source>
        <dbReference type="Proteomes" id="UP000007796"/>
    </source>
</evidence>
<dbReference type="GeneID" id="25980987"/>
<dbReference type="STRING" id="655863.F0XPV3"/>
<accession>F0XPV3</accession>
<dbReference type="RefSeq" id="XP_014169922.1">
    <property type="nucleotide sequence ID" value="XM_014314447.1"/>
</dbReference>
<evidence type="ECO:0000256" key="1">
    <source>
        <dbReference type="SAM" id="MobiDB-lite"/>
    </source>
</evidence>
<feature type="region of interest" description="Disordered" evidence="1">
    <location>
        <begin position="392"/>
        <end position="415"/>
    </location>
</feature>
<dbReference type="Proteomes" id="UP000007796">
    <property type="component" value="Unassembled WGS sequence"/>
</dbReference>